<evidence type="ECO:0000313" key="1">
    <source>
        <dbReference type="EMBL" id="NMG19638.1"/>
    </source>
</evidence>
<dbReference type="EMBL" id="QMEB01000052">
    <property type="protein sequence ID" value="NMG19638.1"/>
    <property type="molecule type" value="Genomic_DNA"/>
</dbReference>
<gene>
    <name evidence="1" type="ORF">DP116_09245</name>
</gene>
<comment type="caution">
    <text evidence="1">The sequence shown here is derived from an EMBL/GenBank/DDBJ whole genome shotgun (WGS) entry which is preliminary data.</text>
</comment>
<dbReference type="RefSeq" id="WP_169154909.1">
    <property type="nucleotide sequence ID" value="NZ_CAWPJE010000012.1"/>
</dbReference>
<dbReference type="Proteomes" id="UP000718564">
    <property type="component" value="Unassembled WGS sequence"/>
</dbReference>
<name>A0ABX1P6M1_9CYAN</name>
<accession>A0ABX1P6M1</accession>
<keyword evidence="2" id="KW-1185">Reference proteome</keyword>
<sequence length="125" mass="14406">MCRVLKLEIKETQAELQELLRQQKTGLGKERIQALYLLKTRQVETVQHLAVMLGRGRITLHRWLKLYRKGGLSSLLELRKSPGRPKTIPVDVRLRGAQTPKAYRYSKKSFPNQKGLKAMRKSVLG</sequence>
<proteinExistence type="predicted"/>
<protein>
    <recommendedName>
        <fullName evidence="3">Transposase</fullName>
    </recommendedName>
</protein>
<evidence type="ECO:0008006" key="3">
    <source>
        <dbReference type="Google" id="ProtNLM"/>
    </source>
</evidence>
<evidence type="ECO:0000313" key="2">
    <source>
        <dbReference type="Proteomes" id="UP000718564"/>
    </source>
</evidence>
<organism evidence="1 2">
    <name type="scientific">Brasilonema bromeliae SPC951</name>
    <dbReference type="NCBI Taxonomy" id="385972"/>
    <lineage>
        <taxon>Bacteria</taxon>
        <taxon>Bacillati</taxon>
        <taxon>Cyanobacteriota</taxon>
        <taxon>Cyanophyceae</taxon>
        <taxon>Nostocales</taxon>
        <taxon>Scytonemataceae</taxon>
        <taxon>Brasilonema</taxon>
        <taxon>Bromeliae group (in: Brasilonema)</taxon>
    </lineage>
</organism>
<dbReference type="Pfam" id="PF13551">
    <property type="entry name" value="HTH_29"/>
    <property type="match status" value="1"/>
</dbReference>
<reference evidence="1 2" key="1">
    <citation type="submission" date="2018-06" db="EMBL/GenBank/DDBJ databases">
        <title>Comparative genomics of Brasilonema spp. strains.</title>
        <authorList>
            <person name="Alvarenga D.O."/>
            <person name="Fiore M.F."/>
            <person name="Varani A.M."/>
        </authorList>
    </citation>
    <scope>NUCLEOTIDE SEQUENCE [LARGE SCALE GENOMIC DNA]</scope>
    <source>
        <strain evidence="1 2">SPC951</strain>
    </source>
</reference>